<dbReference type="HOGENOM" id="CLU_2497405_0_0_1"/>
<dbReference type="AlphaFoldDB" id="A0A0C2TGC2"/>
<evidence type="ECO:0000313" key="2">
    <source>
        <dbReference type="Proteomes" id="UP000054549"/>
    </source>
</evidence>
<dbReference type="InParanoid" id="A0A0C2TGC2"/>
<evidence type="ECO:0000313" key="1">
    <source>
        <dbReference type="EMBL" id="KIL65944.1"/>
    </source>
</evidence>
<protein>
    <submittedName>
        <fullName evidence="1">Uncharacterized protein</fullName>
    </submittedName>
</protein>
<dbReference type="EMBL" id="KN818239">
    <property type="protein sequence ID" value="KIL65944.1"/>
    <property type="molecule type" value="Genomic_DNA"/>
</dbReference>
<name>A0A0C2TGC2_AMAMK</name>
<sequence length="86" mass="9212">MGRMDVSAADAKGIGVDLVDESPDFLLLSKPANKSSPGSEGASFLAVFMDRRSFSSFSFRTFCFSSSKFVISSFSWVAPNVTSNSP</sequence>
<accession>A0A0C2TGC2</accession>
<proteinExistence type="predicted"/>
<reference evidence="1 2" key="1">
    <citation type="submission" date="2014-04" db="EMBL/GenBank/DDBJ databases">
        <title>Evolutionary Origins and Diversification of the Mycorrhizal Mutualists.</title>
        <authorList>
            <consortium name="DOE Joint Genome Institute"/>
            <consortium name="Mycorrhizal Genomics Consortium"/>
            <person name="Kohler A."/>
            <person name="Kuo A."/>
            <person name="Nagy L.G."/>
            <person name="Floudas D."/>
            <person name="Copeland A."/>
            <person name="Barry K.W."/>
            <person name="Cichocki N."/>
            <person name="Veneault-Fourrey C."/>
            <person name="LaButti K."/>
            <person name="Lindquist E.A."/>
            <person name="Lipzen A."/>
            <person name="Lundell T."/>
            <person name="Morin E."/>
            <person name="Murat C."/>
            <person name="Riley R."/>
            <person name="Ohm R."/>
            <person name="Sun H."/>
            <person name="Tunlid A."/>
            <person name="Henrissat B."/>
            <person name="Grigoriev I.V."/>
            <person name="Hibbett D.S."/>
            <person name="Martin F."/>
        </authorList>
    </citation>
    <scope>NUCLEOTIDE SEQUENCE [LARGE SCALE GENOMIC DNA]</scope>
    <source>
        <strain evidence="1 2">Koide BX008</strain>
    </source>
</reference>
<organism evidence="1 2">
    <name type="scientific">Amanita muscaria (strain Koide BX008)</name>
    <dbReference type="NCBI Taxonomy" id="946122"/>
    <lineage>
        <taxon>Eukaryota</taxon>
        <taxon>Fungi</taxon>
        <taxon>Dikarya</taxon>
        <taxon>Basidiomycota</taxon>
        <taxon>Agaricomycotina</taxon>
        <taxon>Agaricomycetes</taxon>
        <taxon>Agaricomycetidae</taxon>
        <taxon>Agaricales</taxon>
        <taxon>Pluteineae</taxon>
        <taxon>Amanitaceae</taxon>
        <taxon>Amanita</taxon>
    </lineage>
</organism>
<dbReference type="Proteomes" id="UP000054549">
    <property type="component" value="Unassembled WGS sequence"/>
</dbReference>
<keyword evidence="2" id="KW-1185">Reference proteome</keyword>
<gene>
    <name evidence="1" type="ORF">M378DRAFT_161590</name>
</gene>